<feature type="domain" description="Putative Flp pilus-assembly TadG-like N-terminal" evidence="4">
    <location>
        <begin position="33"/>
        <end position="78"/>
    </location>
</feature>
<name>A0A2S5DQP1_9BURK</name>
<feature type="domain" description="DUF2134" evidence="3">
    <location>
        <begin position="92"/>
        <end position="190"/>
    </location>
</feature>
<protein>
    <recommendedName>
        <fullName evidence="7">Pilus biosynthesis protein TadE</fullName>
    </recommendedName>
</protein>
<gene>
    <name evidence="5" type="ORF">C3743_38205</name>
</gene>
<dbReference type="Proteomes" id="UP000238655">
    <property type="component" value="Chromosome 3"/>
</dbReference>
<evidence type="ECO:0000313" key="6">
    <source>
        <dbReference type="Proteomes" id="UP000238655"/>
    </source>
</evidence>
<dbReference type="AlphaFoldDB" id="A0A2S5DQP1"/>
<keyword evidence="2" id="KW-0812">Transmembrane</keyword>
<keyword evidence="2" id="KW-0472">Membrane</keyword>
<dbReference type="EMBL" id="PQVP01000003">
    <property type="protein sequence ID" value="POZ81418.1"/>
    <property type="molecule type" value="Genomic_DNA"/>
</dbReference>
<evidence type="ECO:0000313" key="5">
    <source>
        <dbReference type="EMBL" id="POZ81418.1"/>
    </source>
</evidence>
<proteinExistence type="predicted"/>
<organism evidence="5 6">
    <name type="scientific">Burkholderia contaminans</name>
    <dbReference type="NCBI Taxonomy" id="488447"/>
    <lineage>
        <taxon>Bacteria</taxon>
        <taxon>Pseudomonadati</taxon>
        <taxon>Pseudomonadota</taxon>
        <taxon>Betaproteobacteria</taxon>
        <taxon>Burkholderiales</taxon>
        <taxon>Burkholderiaceae</taxon>
        <taxon>Burkholderia</taxon>
        <taxon>Burkholderia cepacia complex</taxon>
    </lineage>
</organism>
<dbReference type="InterPro" id="IPR018705">
    <property type="entry name" value="DUF2134_membrane"/>
</dbReference>
<comment type="caution">
    <text evidence="5">The sequence shown here is derived from an EMBL/GenBank/DDBJ whole genome shotgun (WGS) entry which is preliminary data.</text>
</comment>
<feature type="transmembrane region" description="Helical" evidence="2">
    <location>
        <begin position="34"/>
        <end position="61"/>
    </location>
</feature>
<evidence type="ECO:0008006" key="7">
    <source>
        <dbReference type="Google" id="ProtNLM"/>
    </source>
</evidence>
<dbReference type="Pfam" id="PF09977">
    <property type="entry name" value="Tad_C"/>
    <property type="match status" value="1"/>
</dbReference>
<feature type="region of interest" description="Disordered" evidence="1">
    <location>
        <begin position="1"/>
        <end position="25"/>
    </location>
</feature>
<evidence type="ECO:0000256" key="2">
    <source>
        <dbReference type="SAM" id="Phobius"/>
    </source>
</evidence>
<evidence type="ECO:0000259" key="4">
    <source>
        <dbReference type="Pfam" id="PF13400"/>
    </source>
</evidence>
<evidence type="ECO:0000256" key="1">
    <source>
        <dbReference type="SAM" id="MobiDB-lite"/>
    </source>
</evidence>
<dbReference type="InterPro" id="IPR028087">
    <property type="entry name" value="Tad_N"/>
</dbReference>
<accession>A0A2S5DQP1</accession>
<dbReference type="Pfam" id="PF13400">
    <property type="entry name" value="Tad"/>
    <property type="match status" value="1"/>
</dbReference>
<evidence type="ECO:0000259" key="3">
    <source>
        <dbReference type="Pfam" id="PF09977"/>
    </source>
</evidence>
<keyword evidence="2" id="KW-1133">Transmembrane helix</keyword>
<sequence>MDHTRFRGGRSSRARRHSKYAGLASKRRRDQRGAVAITVAVLLTILLGFGALAIDVGYLFVVRNELQNAADAAALAGAPCIYPRAQCGNTKSTAPDWATAQAQTVQSVSLNKSSNVTLVGYATDVTYGYWDVTGSVKGLQTTMPASPAVGEPAVQVVVTRSGTKNGGGVPSFLAKVLGFQSVPESAVAVAVISDPGNVGTGALFPVAMTKCMYDQYWDSTNGKPKVATATTPPGPGQPNQVAGQPYTFYVTSSYHAGPCEASQWTTFDTTANDVPTVRNLIASGNPNPAAVGSPSGVCSTADNTCTYIQPGTKTTLYSSVNACSAAGTKACEYVLIPIVQDLTTSSYERILAFACVHIDGASGGSAKYIQMEMSNNPDKCQASGAGGIGANYGAYSPARLVE</sequence>
<reference evidence="5 6" key="1">
    <citation type="submission" date="2018-01" db="EMBL/GenBank/DDBJ databases">
        <title>Successful Treatment of Persistent Burkholderia cepacia Bacteremia with Ceftazidime-Avibactam.</title>
        <authorList>
            <person name="Tamma P."/>
            <person name="Fan Y."/>
            <person name="Bergman Y."/>
            <person name="Sick-Samuels A."/>
            <person name="Hsu A."/>
            <person name="Timp W."/>
            <person name="Simner P."/>
        </authorList>
    </citation>
    <scope>NUCLEOTIDE SEQUENCE [LARGE SCALE GENOMIC DNA]</scope>
    <source>
        <strain evidence="5 6">170816</strain>
    </source>
</reference>